<keyword evidence="3" id="KW-1185">Reference proteome</keyword>
<organism evidence="2 3">
    <name type="scientific">Sphingobium agri</name>
    <dbReference type="NCBI Taxonomy" id="2933566"/>
    <lineage>
        <taxon>Bacteria</taxon>
        <taxon>Pseudomonadati</taxon>
        <taxon>Pseudomonadota</taxon>
        <taxon>Alphaproteobacteria</taxon>
        <taxon>Sphingomonadales</taxon>
        <taxon>Sphingomonadaceae</taxon>
        <taxon>Sphingobium</taxon>
    </lineage>
</organism>
<proteinExistence type="predicted"/>
<protein>
    <submittedName>
        <fullName evidence="2">DUF4326 domain-containing protein</fullName>
    </submittedName>
</protein>
<dbReference type="Pfam" id="PF14216">
    <property type="entry name" value="DUF4326"/>
    <property type="match status" value="1"/>
</dbReference>
<gene>
    <name evidence="2" type="ORF">MU848_07830</name>
</gene>
<name>A0ABT0DX04_9SPHN</name>
<accession>A0ABT0DX04</accession>
<comment type="caution">
    <text evidence="2">The sequence shown here is derived from an EMBL/GenBank/DDBJ whole genome shotgun (WGS) entry which is preliminary data.</text>
</comment>
<dbReference type="EMBL" id="JALKHS010000006">
    <property type="protein sequence ID" value="MCK0531492.1"/>
    <property type="molecule type" value="Genomic_DNA"/>
</dbReference>
<evidence type="ECO:0000313" key="2">
    <source>
        <dbReference type="EMBL" id="MCK0531492.1"/>
    </source>
</evidence>
<evidence type="ECO:0000259" key="1">
    <source>
        <dbReference type="Pfam" id="PF14216"/>
    </source>
</evidence>
<evidence type="ECO:0000313" key="3">
    <source>
        <dbReference type="Proteomes" id="UP001203512"/>
    </source>
</evidence>
<reference evidence="2 3" key="1">
    <citation type="submission" date="2022-04" db="EMBL/GenBank/DDBJ databases">
        <authorList>
            <person name="Huq M.A."/>
        </authorList>
    </citation>
    <scope>NUCLEOTIDE SEQUENCE [LARGE SCALE GENOMIC DNA]</scope>
    <source>
        <strain evidence="2 3">MAH-33</strain>
    </source>
</reference>
<sequence length="101" mass="10906">MPENTVKVDRTTKWGNPFKPGVSCAYTGGRPVQDKRHAFVLYRAVASDNEALVAAAQAELRGKNLACWCPIEPHASDGCCHADVLLELANRPAALSDTEGR</sequence>
<dbReference type="InterPro" id="IPR025475">
    <property type="entry name" value="DUF4326"/>
</dbReference>
<dbReference type="Proteomes" id="UP001203512">
    <property type="component" value="Unassembled WGS sequence"/>
</dbReference>
<feature type="domain" description="DUF4326" evidence="1">
    <location>
        <begin position="1"/>
        <end position="87"/>
    </location>
</feature>